<dbReference type="Proteomes" id="UP000663203">
    <property type="component" value="Chromosome"/>
</dbReference>
<protein>
    <recommendedName>
        <fullName evidence="3">DUF4267 domain-containing protein</fullName>
    </recommendedName>
</protein>
<dbReference type="AlphaFoldDB" id="A0A8A2VEX7"/>
<evidence type="ECO:0008006" key="3">
    <source>
        <dbReference type="Google" id="ProtNLM"/>
    </source>
</evidence>
<dbReference type="EMBL" id="CP071462">
    <property type="protein sequence ID" value="QSX00610.1"/>
    <property type="molecule type" value="Genomic_DNA"/>
</dbReference>
<dbReference type="KEGG" id="hakz:J0X25_06535"/>
<gene>
    <name evidence="1" type="ORF">J0X25_06535</name>
</gene>
<accession>A0A8A2VEX7</accession>
<name>A0A8A2VEX7_9EURY</name>
<proteinExistence type="predicted"/>
<reference evidence="1 2" key="1">
    <citation type="submission" date="2021-03" db="EMBL/GenBank/DDBJ databases">
        <title>Haloterrigena longa sp. nov. and Haloterrigena limicola sp. nov., extremely halophilic archaea isolated from a salt lake.</title>
        <authorList>
            <person name="Henglin C."/>
        </authorList>
    </citation>
    <scope>NUCLEOTIDE SEQUENCE [LARGE SCALE GENOMIC DNA]</scope>
    <source>
        <strain evidence="1 2">KZCA68</strain>
    </source>
</reference>
<sequence>MRRPIALGLGLLVTIAPERIVEPAERLAFENPDAGRLRPWTLPIARLKGLLFVRLLGRRSENPRVLPAAVAGLGALLALAPRSALAVGLRIAYENSDDLEVKPWVVPAARVLGVCYLAVGLFAGRATAPDDREESASIAR</sequence>
<dbReference type="GeneID" id="63186946"/>
<dbReference type="RefSeq" id="WP_207290330.1">
    <property type="nucleotide sequence ID" value="NZ_CP071462.1"/>
</dbReference>
<organism evidence="1 2">
    <name type="scientific">Haloterrigena alkaliphila</name>
    <dbReference type="NCBI Taxonomy" id="2816475"/>
    <lineage>
        <taxon>Archaea</taxon>
        <taxon>Methanobacteriati</taxon>
        <taxon>Methanobacteriota</taxon>
        <taxon>Stenosarchaea group</taxon>
        <taxon>Halobacteria</taxon>
        <taxon>Halobacteriales</taxon>
        <taxon>Natrialbaceae</taxon>
        <taxon>Haloterrigena</taxon>
    </lineage>
</organism>
<evidence type="ECO:0000313" key="1">
    <source>
        <dbReference type="EMBL" id="QSX00610.1"/>
    </source>
</evidence>
<evidence type="ECO:0000313" key="2">
    <source>
        <dbReference type="Proteomes" id="UP000663203"/>
    </source>
</evidence>
<keyword evidence="2" id="KW-1185">Reference proteome</keyword>